<sequence>MAMSQSCTIRNKITVFMDIHNDYRHSCDDKKRNNLTIKDLMAKFFMSLIITLTGKVTITCKKRTNFKVNNKSNYTVKLYSWSSEDSFWTGGNKKCNIHEEECRESLM</sequence>
<dbReference type="EMBL" id="CAEY01000828">
    <property type="status" value="NOT_ANNOTATED_CDS"/>
    <property type="molecule type" value="Genomic_DNA"/>
</dbReference>
<dbReference type="AlphaFoldDB" id="T1JXH2"/>
<name>T1JXH2_TETUR</name>
<dbReference type="HOGENOM" id="CLU_2213234_0_0_1"/>
<accession>T1JXH2</accession>
<dbReference type="EnsemblMetazoa" id="tetur02g11940.1">
    <property type="protein sequence ID" value="tetur02g11940.1"/>
    <property type="gene ID" value="tetur02g11940"/>
</dbReference>
<keyword evidence="2" id="KW-1185">Reference proteome</keyword>
<evidence type="ECO:0000313" key="2">
    <source>
        <dbReference type="Proteomes" id="UP000015104"/>
    </source>
</evidence>
<reference evidence="1" key="2">
    <citation type="submission" date="2015-06" db="UniProtKB">
        <authorList>
            <consortium name="EnsemblMetazoa"/>
        </authorList>
    </citation>
    <scope>IDENTIFICATION</scope>
</reference>
<organism evidence="1 2">
    <name type="scientific">Tetranychus urticae</name>
    <name type="common">Two-spotted spider mite</name>
    <dbReference type="NCBI Taxonomy" id="32264"/>
    <lineage>
        <taxon>Eukaryota</taxon>
        <taxon>Metazoa</taxon>
        <taxon>Ecdysozoa</taxon>
        <taxon>Arthropoda</taxon>
        <taxon>Chelicerata</taxon>
        <taxon>Arachnida</taxon>
        <taxon>Acari</taxon>
        <taxon>Acariformes</taxon>
        <taxon>Trombidiformes</taxon>
        <taxon>Prostigmata</taxon>
        <taxon>Eleutherengona</taxon>
        <taxon>Raphignathae</taxon>
        <taxon>Tetranychoidea</taxon>
        <taxon>Tetranychidae</taxon>
        <taxon>Tetranychus</taxon>
    </lineage>
</organism>
<proteinExistence type="predicted"/>
<reference evidence="2" key="1">
    <citation type="submission" date="2011-08" db="EMBL/GenBank/DDBJ databases">
        <authorList>
            <person name="Rombauts S."/>
        </authorList>
    </citation>
    <scope>NUCLEOTIDE SEQUENCE</scope>
    <source>
        <strain evidence="2">London</strain>
    </source>
</reference>
<protein>
    <submittedName>
        <fullName evidence="1">Uncharacterized protein</fullName>
    </submittedName>
</protein>
<evidence type="ECO:0000313" key="1">
    <source>
        <dbReference type="EnsemblMetazoa" id="tetur02g11940.1"/>
    </source>
</evidence>
<dbReference type="Proteomes" id="UP000015104">
    <property type="component" value="Unassembled WGS sequence"/>
</dbReference>